<dbReference type="GO" id="GO:0016020">
    <property type="term" value="C:membrane"/>
    <property type="evidence" value="ECO:0007669"/>
    <property type="project" value="InterPro"/>
</dbReference>
<dbReference type="Proteomes" id="UP000189670">
    <property type="component" value="Unassembled WGS sequence"/>
</dbReference>
<evidence type="ECO:0000313" key="2">
    <source>
        <dbReference type="Proteomes" id="UP000189670"/>
    </source>
</evidence>
<dbReference type="SUPFAM" id="SSF49478">
    <property type="entry name" value="Cna protein B-type domain"/>
    <property type="match status" value="1"/>
</dbReference>
<dbReference type="Pfam" id="PF01650">
    <property type="entry name" value="Peptidase_C13"/>
    <property type="match status" value="1"/>
</dbReference>
<dbReference type="GO" id="GO:0006508">
    <property type="term" value="P:proteolysis"/>
    <property type="evidence" value="ECO:0007669"/>
    <property type="project" value="InterPro"/>
</dbReference>
<proteinExistence type="predicted"/>
<reference evidence="2" key="1">
    <citation type="submission" date="2012-11" db="EMBL/GenBank/DDBJ databases">
        <authorList>
            <person name="Lucero-Rivera Y.E."/>
            <person name="Tovar-Ramirez D."/>
        </authorList>
    </citation>
    <scope>NUCLEOTIDE SEQUENCE [LARGE SCALE GENOMIC DNA]</scope>
    <source>
        <strain evidence="2">Araruama</strain>
    </source>
</reference>
<sequence length="1446" mass="162686">MKKIFLISVLITIKTGIVFADPLMLQPKSLPDKYVLTGQPFSFQLTAVNAIAPYTFSVYTNNFPETLNLNAHTGLISGTLDQANTLSFVISIVDANSMASRTYTIHAIKPIESALKPILYGTVNQLFFKPLQLSGGEGNLTVSLISPSWLKIENNIIQGTPDIAGDSSIQIRVTDERNNQVDFNFTISIYDELTITTEKLYDGCIGKQYTMPISVNGGSGDYTLTVYNLPDGLEVDQEDLTIKGVPKTAIVKNVRIEVQDRLNNKEIRDLKLTISNELTVDPLPHGHVTENYVHDLIYSGGKPDYTCTVDGEIDGVSFDSDTCRFSGKPQNANAYNLEITITDSAYPIPQTIHTDMHVRIYETMFIHTPSVLPYAFATKRIDPIQINTIGANAQLTASIISGGLPEGMQLNNQMELSGTPESSGFYTFTLDVTDGNQEATKQFYWHIHDPLTIETQYIPTMIFQRPYTHKFKISGGVDPITCYKNESLPDGIQWDSQNCKLYGMLNEDVSSFLFTVSVVDSAQQFDQHQFTINTFNPENMSVTPDTVSPALTYHTYRQLFQSQNQDVSAHWDIISGSIPGLAFQPNLSSLLLSGIPSRSGVYSFTIKLSDENNALNSVKKSYTLTVTKPLSMNTQQLDSVIKDRPYQEVISVDGGKIPYQFWIHSGELVSGILFNEATGVFSGILTDTQAHSTNLTICVKESGDFKQQVCREFSMLAISDTDLTIEVEQMGTARQYAPITVVFSGTGGARPYNWELTHLPDGLQYKILNNQLILSGSPGVCDPDSTFLIHPRLSDQQSYVTSLAYGLKIDCTCDYTISGNLSLLPNITLGLYDGDNQVSQATTDKHGSYTFTHLECQSYYVKPVSEQFLFTPETSTIITRENRSDVHFNTRFIHDMPKEKYQAKALIIIADSAADLTDIHNEIQTALERKSFQQNIHYQWIDKQTDTPLSQIETAITQWASDASLLWVYVGGVMDAQTITIGSQQLSIQTFSQWLNQYGENPGSDLVFIAEGKSARSFINQPDTSTLHQTIRIAADWSDAKILNKWSFFSGVFWDKLLNYPLGVAYIEARDYCSKKEGFMLSGFLLDIDNDNEESQTVLEIASQISLNTRRIDMPKIVDHSNTQALRSSDRIPLWMEVVPGTYDIEKAFAIVHSAPLSDTDLYEISREYHREPFQYNADKNRYEATIRFPEKKDYIIVFWVQDNDGNFANPEFITIYRDEIYKAIIVSGKQAENDFLQNALQLNADFAYDTLIHAGFLEEEIIYLTAYEKTNKPCTQLNTASDLESVITQTAQESDRLLIYMIDHGNEDTFFINQDENVTGQEFNEWLQAIADEIPKGLFLIYDACYSGNFMNHVSTGKISPFLRITSTSLNENAVFYIDGTLSFSFQFWTNIYTNKYSIAESFDNARVLLTQYTDIGQHPLRDLNGNNDWNEDYENTHGFYIFQT</sequence>
<dbReference type="PANTHER" id="PTHR37494:SF1">
    <property type="entry name" value="STAPHYLOCOCCUS AUREUS SURFACE PROTEIN A"/>
    <property type="match status" value="1"/>
</dbReference>
<dbReference type="Gene3D" id="2.60.40.10">
    <property type="entry name" value="Immunoglobulins"/>
    <property type="match status" value="8"/>
</dbReference>
<protein>
    <submittedName>
        <fullName evidence="1">Uncharacterized protein</fullName>
    </submittedName>
</protein>
<organism evidence="1 2">
    <name type="scientific">Candidatus Magnetoglobus multicellularis str. Araruama</name>
    <dbReference type="NCBI Taxonomy" id="890399"/>
    <lineage>
        <taxon>Bacteria</taxon>
        <taxon>Pseudomonadati</taxon>
        <taxon>Thermodesulfobacteriota</taxon>
        <taxon>Desulfobacteria</taxon>
        <taxon>Desulfobacterales</taxon>
        <taxon>Desulfobacteraceae</taxon>
        <taxon>Candidatus Magnetoglobus</taxon>
    </lineage>
</organism>
<evidence type="ECO:0000313" key="1">
    <source>
        <dbReference type="EMBL" id="ETR72693.1"/>
    </source>
</evidence>
<dbReference type="Pfam" id="PF05345">
    <property type="entry name" value="He_PIG"/>
    <property type="match status" value="2"/>
</dbReference>
<dbReference type="SUPFAM" id="SSF49313">
    <property type="entry name" value="Cadherin-like"/>
    <property type="match status" value="2"/>
</dbReference>
<dbReference type="InterPro" id="IPR013783">
    <property type="entry name" value="Ig-like_fold"/>
</dbReference>
<dbReference type="InterPro" id="IPR015919">
    <property type="entry name" value="Cadherin-like_sf"/>
</dbReference>
<dbReference type="GO" id="GO:0008233">
    <property type="term" value="F:peptidase activity"/>
    <property type="evidence" value="ECO:0007669"/>
    <property type="project" value="InterPro"/>
</dbReference>
<dbReference type="GO" id="GO:0005509">
    <property type="term" value="F:calcium ion binding"/>
    <property type="evidence" value="ECO:0007669"/>
    <property type="project" value="InterPro"/>
</dbReference>
<dbReference type="EMBL" id="ATBP01000122">
    <property type="protein sequence ID" value="ETR72693.1"/>
    <property type="molecule type" value="Genomic_DNA"/>
</dbReference>
<dbReference type="Gene3D" id="3.40.50.1460">
    <property type="match status" value="1"/>
</dbReference>
<accession>A0A1V1PD52</accession>
<comment type="caution">
    <text evidence="1">The sequence shown here is derived from an EMBL/GenBank/DDBJ whole genome shotgun (WGS) entry which is preliminary data.</text>
</comment>
<dbReference type="InterPro" id="IPR001096">
    <property type="entry name" value="Peptidase_C13"/>
</dbReference>
<dbReference type="PANTHER" id="PTHR37494">
    <property type="entry name" value="HEMAGGLUTININ"/>
    <property type="match status" value="1"/>
</dbReference>
<gene>
    <name evidence="1" type="ORF">OMM_01521</name>
</gene>
<name>A0A1V1PD52_9BACT</name>